<dbReference type="PANTHER" id="PTHR36361:SF1">
    <property type="entry name" value="PROTEIN APEM9"/>
    <property type="match status" value="1"/>
</dbReference>
<evidence type="ECO:0000313" key="3">
    <source>
        <dbReference type="EMBL" id="KAF9617882.1"/>
    </source>
</evidence>
<feature type="transmembrane region" description="Helical" evidence="2">
    <location>
        <begin position="301"/>
        <end position="322"/>
    </location>
</feature>
<comment type="caution">
    <text evidence="3">The sequence shown here is derived from an EMBL/GenBank/DDBJ whole genome shotgun (WGS) entry which is preliminary data.</text>
</comment>
<dbReference type="AlphaFoldDB" id="A0A835IKA7"/>
<protein>
    <submittedName>
        <fullName evidence="3">Uncharacterized protein</fullName>
    </submittedName>
</protein>
<proteinExistence type="predicted"/>
<dbReference type="OrthoDB" id="1919407at2759"/>
<dbReference type="PANTHER" id="PTHR36361">
    <property type="entry name" value="PROTEIN APEM9"/>
    <property type="match status" value="1"/>
</dbReference>
<dbReference type="Proteomes" id="UP000631114">
    <property type="component" value="Unassembled WGS sequence"/>
</dbReference>
<reference evidence="3 4" key="1">
    <citation type="submission" date="2020-10" db="EMBL/GenBank/DDBJ databases">
        <title>The Coptis chinensis genome and diversification of protoberbering-type alkaloids.</title>
        <authorList>
            <person name="Wang B."/>
            <person name="Shu S."/>
            <person name="Song C."/>
            <person name="Liu Y."/>
        </authorList>
    </citation>
    <scope>NUCLEOTIDE SEQUENCE [LARGE SCALE GENOMIC DNA]</scope>
    <source>
        <strain evidence="3">HL-2020</strain>
        <tissue evidence="3">Leaf</tissue>
    </source>
</reference>
<gene>
    <name evidence="3" type="ORF">IFM89_039101</name>
</gene>
<dbReference type="EMBL" id="JADFTS010000003">
    <property type="protein sequence ID" value="KAF9617882.1"/>
    <property type="molecule type" value="Genomic_DNA"/>
</dbReference>
<feature type="region of interest" description="Disordered" evidence="1">
    <location>
        <begin position="231"/>
        <end position="266"/>
    </location>
</feature>
<dbReference type="InterPro" id="IPR034571">
    <property type="entry name" value="APEM9"/>
</dbReference>
<sequence length="374" mass="42017">METNSRIWDEIERSESYLVCCMFEKAASLATCVLKRILITSIIEDTELDDMMESAGMVLVQSLKELGRTSEILNELRNSFGSVTNVPIQLLLTGACFQISDGSHSGLCEFLEEFLGKWKYVDGESYILANASYFKGCNGESVLAIDKYLDVVEIYAVTLLGEKLNNTDLAITWVEKAELPDEKRQASRFLFRGPVTGDRQMAGFRQRIYFMELLRRLISLYSPKATNSSLTEEARKSGSSSYSGMESTAPGAGETSRTSKVKYPHNGGDNRKQTTFKFTERVESCLWWFRTVSLKFGSVRLVISHGKIVLWSSFIIFICYVLQKKRATLRRMASRQALTVKKALVDMWQLAFSVQVNPLAAIEPLPAGTRGSRG</sequence>
<organism evidence="3 4">
    <name type="scientific">Coptis chinensis</name>
    <dbReference type="NCBI Taxonomy" id="261450"/>
    <lineage>
        <taxon>Eukaryota</taxon>
        <taxon>Viridiplantae</taxon>
        <taxon>Streptophyta</taxon>
        <taxon>Embryophyta</taxon>
        <taxon>Tracheophyta</taxon>
        <taxon>Spermatophyta</taxon>
        <taxon>Magnoliopsida</taxon>
        <taxon>Ranunculales</taxon>
        <taxon>Ranunculaceae</taxon>
        <taxon>Coptidoideae</taxon>
        <taxon>Coptis</taxon>
    </lineage>
</organism>
<name>A0A835IKA7_9MAGN</name>
<keyword evidence="2" id="KW-1133">Transmembrane helix</keyword>
<feature type="compositionally biased region" description="Low complexity" evidence="1">
    <location>
        <begin position="237"/>
        <end position="247"/>
    </location>
</feature>
<dbReference type="GO" id="GO:0015919">
    <property type="term" value="P:peroxisomal membrane transport"/>
    <property type="evidence" value="ECO:0007669"/>
    <property type="project" value="InterPro"/>
</dbReference>
<keyword evidence="2" id="KW-0812">Transmembrane</keyword>
<evidence type="ECO:0000313" key="4">
    <source>
        <dbReference type="Proteomes" id="UP000631114"/>
    </source>
</evidence>
<keyword evidence="2" id="KW-0472">Membrane</keyword>
<evidence type="ECO:0000256" key="2">
    <source>
        <dbReference type="SAM" id="Phobius"/>
    </source>
</evidence>
<keyword evidence="4" id="KW-1185">Reference proteome</keyword>
<accession>A0A835IKA7</accession>
<evidence type="ECO:0000256" key="1">
    <source>
        <dbReference type="SAM" id="MobiDB-lite"/>
    </source>
</evidence>